<dbReference type="Proteomes" id="UP000182227">
    <property type="component" value="Unassembled WGS sequence"/>
</dbReference>
<keyword evidence="2" id="KW-0442">Lipid degradation</keyword>
<evidence type="ECO:0000313" key="5">
    <source>
        <dbReference type="EMBL" id="CQD17428.1"/>
    </source>
</evidence>
<evidence type="ECO:0000256" key="2">
    <source>
        <dbReference type="PROSITE-ProRule" id="PRU01161"/>
    </source>
</evidence>
<proteinExistence type="predicted"/>
<protein>
    <submittedName>
        <fullName evidence="5">Putative esterase of the alpha-beta hydrolase superfamily protein</fullName>
    </submittedName>
</protein>
<feature type="region of interest" description="Disordered" evidence="3">
    <location>
        <begin position="292"/>
        <end position="311"/>
    </location>
</feature>
<feature type="short sequence motif" description="GXSXG" evidence="2">
    <location>
        <begin position="46"/>
        <end position="50"/>
    </location>
</feature>
<accession>A0A0U1DKX3</accession>
<feature type="domain" description="PNPLA" evidence="4">
    <location>
        <begin position="7"/>
        <end position="205"/>
    </location>
</feature>
<keyword evidence="1 2" id="KW-0443">Lipid metabolism</keyword>
<evidence type="ECO:0000313" key="6">
    <source>
        <dbReference type="Proteomes" id="UP000182227"/>
    </source>
</evidence>
<keyword evidence="2 5" id="KW-0378">Hydrolase</keyword>
<dbReference type="GO" id="GO:0016042">
    <property type="term" value="P:lipid catabolic process"/>
    <property type="evidence" value="ECO:0007669"/>
    <property type="project" value="UniProtKB-UniRule"/>
</dbReference>
<dbReference type="GO" id="GO:0016787">
    <property type="term" value="F:hydrolase activity"/>
    <property type="evidence" value="ECO:0007669"/>
    <property type="project" value="UniProtKB-UniRule"/>
</dbReference>
<dbReference type="Gene3D" id="3.40.1090.10">
    <property type="entry name" value="Cytosolic phospholipase A2 catalytic domain"/>
    <property type="match status" value="2"/>
</dbReference>
<organism evidence="5 6">
    <name type="scientific">Mycolicibacterium conceptionense</name>
    <dbReference type="NCBI Taxonomy" id="451644"/>
    <lineage>
        <taxon>Bacteria</taxon>
        <taxon>Bacillati</taxon>
        <taxon>Actinomycetota</taxon>
        <taxon>Actinomycetes</taxon>
        <taxon>Mycobacteriales</taxon>
        <taxon>Mycobacteriaceae</taxon>
        <taxon>Mycolicibacterium</taxon>
    </lineage>
</organism>
<gene>
    <name evidence="5" type="ORF">BN970_03731</name>
</gene>
<dbReference type="AlphaFoldDB" id="A0A0U1DKX3"/>
<dbReference type="EMBL" id="CTEF01000003">
    <property type="protein sequence ID" value="CQD17428.1"/>
    <property type="molecule type" value="Genomic_DNA"/>
</dbReference>
<dbReference type="SUPFAM" id="SSF52151">
    <property type="entry name" value="FabD/lysophospholipase-like"/>
    <property type="match status" value="1"/>
</dbReference>
<dbReference type="PROSITE" id="PS51635">
    <property type="entry name" value="PNPLA"/>
    <property type="match status" value="1"/>
</dbReference>
<dbReference type="Pfam" id="PF01734">
    <property type="entry name" value="Patatin"/>
    <property type="match status" value="1"/>
</dbReference>
<feature type="short sequence motif" description="GXGXXG" evidence="2">
    <location>
        <begin position="11"/>
        <end position="16"/>
    </location>
</feature>
<reference evidence="5 6" key="1">
    <citation type="submission" date="2015-03" db="EMBL/GenBank/DDBJ databases">
        <authorList>
            <person name="Murphy D."/>
        </authorList>
    </citation>
    <scope>NUCLEOTIDE SEQUENCE [LARGE SCALE GENOMIC DNA]</scope>
    <source>
        <strain evidence="5 6">D16</strain>
    </source>
</reference>
<feature type="active site" description="Proton acceptor" evidence="2">
    <location>
        <position position="191"/>
    </location>
</feature>
<feature type="short sequence motif" description="DGA/G" evidence="2">
    <location>
        <begin position="191"/>
        <end position="193"/>
    </location>
</feature>
<evidence type="ECO:0000256" key="1">
    <source>
        <dbReference type="ARBA" id="ARBA00023098"/>
    </source>
</evidence>
<feature type="active site" description="Nucleophile" evidence="2">
    <location>
        <position position="48"/>
    </location>
</feature>
<dbReference type="InterPro" id="IPR002641">
    <property type="entry name" value="PNPLA_dom"/>
</dbReference>
<evidence type="ECO:0000259" key="4">
    <source>
        <dbReference type="PROSITE" id="PS51635"/>
    </source>
</evidence>
<name>A0A0U1DKX3_9MYCO</name>
<evidence type="ECO:0000256" key="3">
    <source>
        <dbReference type="SAM" id="MobiDB-lite"/>
    </source>
</evidence>
<dbReference type="InterPro" id="IPR016035">
    <property type="entry name" value="Acyl_Trfase/lysoPLipase"/>
</dbReference>
<sequence>MTSKRALVLAGGGIAGIAWETGILQGIADESPETADALLGSDVLVGTSAGSTVSAQLGSGLRLAELFERQVGAVSAELDPGVSIDNVTDLFVKAMLKPNTTKAQKLQGIGAVAASTATVDPSVRRKVIEARLPSHDWPDRELRISAIDIDTGELVTLDRDSGVSLVDAVAASCAVPAVWPVVTIGGRRFMDGGIGSAVNMALAADCDTAVALVPQGRSTPSPFGTGAAEEVDGFDGRSFGIFADDDALVAFGKNPLDPACRVPRRWPGGLKVVGWRPRSPRSCWAETWAETQPSSARAVSSRPMSMTSAAR</sequence>